<dbReference type="Pfam" id="PF13391">
    <property type="entry name" value="HNH_2"/>
    <property type="match status" value="1"/>
</dbReference>
<dbReference type="OrthoDB" id="2104739at2759"/>
<accession>A0A1L9R4T7</accession>
<gene>
    <name evidence="2" type="ORF">ASPWEDRAFT_165726</name>
</gene>
<keyword evidence="3" id="KW-1185">Reference proteome</keyword>
<dbReference type="VEuPathDB" id="FungiDB:ASPWEDRAFT_165726"/>
<proteinExistence type="predicted"/>
<dbReference type="Proteomes" id="UP000184383">
    <property type="component" value="Unassembled WGS sequence"/>
</dbReference>
<evidence type="ECO:0000313" key="3">
    <source>
        <dbReference type="Proteomes" id="UP000184383"/>
    </source>
</evidence>
<dbReference type="GeneID" id="63745763"/>
<dbReference type="EMBL" id="KV878218">
    <property type="protein sequence ID" value="OJJ29945.1"/>
    <property type="molecule type" value="Genomic_DNA"/>
</dbReference>
<dbReference type="InterPro" id="IPR003615">
    <property type="entry name" value="HNH_nuc"/>
</dbReference>
<dbReference type="AlphaFoldDB" id="A0A1L9R4T7"/>
<sequence length="233" mass="26786">MASGWWTRVDVIAMARTPRLTSSPHSRSDNVETGAIDDEYRAQEKDFRAACLHAVMPADLEAAHIIPFSYGSWKDSQREMFEILYRFFPGVRKGGMRITHINDLSNGITLQDSIHTQFRRFQLAFVATGVANEYKIKVYDDFPTAYRTFVQDSVTFRNAEGDDNESLPNPKFLECHYRLVEILHLSGMGEYIEKNLRDWEELRDASVGEQVQEDGSTDLVQYVRATFWQSVNA</sequence>
<name>A0A1L9R4T7_ASPWE</name>
<evidence type="ECO:0000259" key="1">
    <source>
        <dbReference type="Pfam" id="PF13391"/>
    </source>
</evidence>
<dbReference type="RefSeq" id="XP_040683622.1">
    <property type="nucleotide sequence ID" value="XM_040829915.1"/>
</dbReference>
<reference evidence="3" key="1">
    <citation type="journal article" date="2017" name="Genome Biol.">
        <title>Comparative genomics reveals high biological diversity and specific adaptations in the industrially and medically important fungal genus Aspergillus.</title>
        <authorList>
            <person name="de Vries R.P."/>
            <person name="Riley R."/>
            <person name="Wiebenga A."/>
            <person name="Aguilar-Osorio G."/>
            <person name="Amillis S."/>
            <person name="Uchima C.A."/>
            <person name="Anderluh G."/>
            <person name="Asadollahi M."/>
            <person name="Askin M."/>
            <person name="Barry K."/>
            <person name="Battaglia E."/>
            <person name="Bayram O."/>
            <person name="Benocci T."/>
            <person name="Braus-Stromeyer S.A."/>
            <person name="Caldana C."/>
            <person name="Canovas D."/>
            <person name="Cerqueira G.C."/>
            <person name="Chen F."/>
            <person name="Chen W."/>
            <person name="Choi C."/>
            <person name="Clum A."/>
            <person name="Dos Santos R.A."/>
            <person name="Damasio A.R."/>
            <person name="Diallinas G."/>
            <person name="Emri T."/>
            <person name="Fekete E."/>
            <person name="Flipphi M."/>
            <person name="Freyberg S."/>
            <person name="Gallo A."/>
            <person name="Gournas C."/>
            <person name="Habgood R."/>
            <person name="Hainaut M."/>
            <person name="Harispe M.L."/>
            <person name="Henrissat B."/>
            <person name="Hilden K.S."/>
            <person name="Hope R."/>
            <person name="Hossain A."/>
            <person name="Karabika E."/>
            <person name="Karaffa L."/>
            <person name="Karanyi Z."/>
            <person name="Krasevec N."/>
            <person name="Kuo A."/>
            <person name="Kusch H."/>
            <person name="LaButti K."/>
            <person name="Lagendijk E.L."/>
            <person name="Lapidus A."/>
            <person name="Levasseur A."/>
            <person name="Lindquist E."/>
            <person name="Lipzen A."/>
            <person name="Logrieco A.F."/>
            <person name="MacCabe A."/>
            <person name="Maekelae M.R."/>
            <person name="Malavazi I."/>
            <person name="Melin P."/>
            <person name="Meyer V."/>
            <person name="Mielnichuk N."/>
            <person name="Miskei M."/>
            <person name="Molnar A.P."/>
            <person name="Mule G."/>
            <person name="Ngan C.Y."/>
            <person name="Orejas M."/>
            <person name="Orosz E."/>
            <person name="Ouedraogo J.P."/>
            <person name="Overkamp K.M."/>
            <person name="Park H.-S."/>
            <person name="Perrone G."/>
            <person name="Piumi F."/>
            <person name="Punt P.J."/>
            <person name="Ram A.F."/>
            <person name="Ramon A."/>
            <person name="Rauscher S."/>
            <person name="Record E."/>
            <person name="Riano-Pachon D.M."/>
            <person name="Robert V."/>
            <person name="Roehrig J."/>
            <person name="Ruller R."/>
            <person name="Salamov A."/>
            <person name="Salih N.S."/>
            <person name="Samson R.A."/>
            <person name="Sandor E."/>
            <person name="Sanguinetti M."/>
            <person name="Schuetze T."/>
            <person name="Sepcic K."/>
            <person name="Shelest E."/>
            <person name="Sherlock G."/>
            <person name="Sophianopoulou V."/>
            <person name="Squina F.M."/>
            <person name="Sun H."/>
            <person name="Susca A."/>
            <person name="Todd R.B."/>
            <person name="Tsang A."/>
            <person name="Unkles S.E."/>
            <person name="van de Wiele N."/>
            <person name="van Rossen-Uffink D."/>
            <person name="Oliveira J.V."/>
            <person name="Vesth T.C."/>
            <person name="Visser J."/>
            <person name="Yu J.-H."/>
            <person name="Zhou M."/>
            <person name="Andersen M.R."/>
            <person name="Archer D.B."/>
            <person name="Baker S.E."/>
            <person name="Benoit I."/>
            <person name="Brakhage A.A."/>
            <person name="Braus G.H."/>
            <person name="Fischer R."/>
            <person name="Frisvad J.C."/>
            <person name="Goldman G.H."/>
            <person name="Houbraken J."/>
            <person name="Oakley B."/>
            <person name="Pocsi I."/>
            <person name="Scazzocchio C."/>
            <person name="Seiboth B."/>
            <person name="vanKuyk P.A."/>
            <person name="Wortman J."/>
            <person name="Dyer P.S."/>
            <person name="Grigoriev I.V."/>
        </authorList>
    </citation>
    <scope>NUCLEOTIDE SEQUENCE [LARGE SCALE GENOMIC DNA]</scope>
    <source>
        <strain evidence="3">DTO 134E9</strain>
    </source>
</reference>
<feature type="domain" description="HNH nuclease" evidence="1">
    <location>
        <begin position="58"/>
        <end position="126"/>
    </location>
</feature>
<organism evidence="2 3">
    <name type="scientific">Aspergillus wentii DTO 134E9</name>
    <dbReference type="NCBI Taxonomy" id="1073089"/>
    <lineage>
        <taxon>Eukaryota</taxon>
        <taxon>Fungi</taxon>
        <taxon>Dikarya</taxon>
        <taxon>Ascomycota</taxon>
        <taxon>Pezizomycotina</taxon>
        <taxon>Eurotiomycetes</taxon>
        <taxon>Eurotiomycetidae</taxon>
        <taxon>Eurotiales</taxon>
        <taxon>Aspergillaceae</taxon>
        <taxon>Aspergillus</taxon>
        <taxon>Aspergillus subgen. Cremei</taxon>
    </lineage>
</organism>
<protein>
    <recommendedName>
        <fullName evidence="1">HNH nuclease domain-containing protein</fullName>
    </recommendedName>
</protein>
<dbReference type="STRING" id="1073089.A0A1L9R4T7"/>
<evidence type="ECO:0000313" key="2">
    <source>
        <dbReference type="EMBL" id="OJJ29945.1"/>
    </source>
</evidence>